<feature type="transmembrane region" description="Helical" evidence="6">
    <location>
        <begin position="362"/>
        <end position="385"/>
    </location>
</feature>
<feature type="transmembrane region" description="Helical" evidence="6">
    <location>
        <begin position="392"/>
        <end position="410"/>
    </location>
</feature>
<evidence type="ECO:0000256" key="3">
    <source>
        <dbReference type="ARBA" id="ARBA00022692"/>
    </source>
</evidence>
<name>A0ABS9UNY6_9BACT</name>
<evidence type="ECO:0000256" key="2">
    <source>
        <dbReference type="ARBA" id="ARBA00022475"/>
    </source>
</evidence>
<reference evidence="7" key="1">
    <citation type="submission" date="2022-03" db="EMBL/GenBank/DDBJ databases">
        <title>De novo assembled genomes of Belliella spp. (Cyclobacteriaceae) strains.</title>
        <authorList>
            <person name="Szabo A."/>
            <person name="Korponai K."/>
            <person name="Felfoldi T."/>
        </authorList>
    </citation>
    <scope>NUCLEOTIDE SEQUENCE</scope>
    <source>
        <strain evidence="7">DSM 107340</strain>
    </source>
</reference>
<organism evidence="7 8">
    <name type="scientific">Belliella calami</name>
    <dbReference type="NCBI Taxonomy" id="2923436"/>
    <lineage>
        <taxon>Bacteria</taxon>
        <taxon>Pseudomonadati</taxon>
        <taxon>Bacteroidota</taxon>
        <taxon>Cytophagia</taxon>
        <taxon>Cytophagales</taxon>
        <taxon>Cyclobacteriaceae</taxon>
        <taxon>Belliella</taxon>
    </lineage>
</organism>
<keyword evidence="4 6" id="KW-1133">Transmembrane helix</keyword>
<sequence>MVLNKVFSKISSNIELFWNIIGSIGIKGLAMIINILSLPAYMNFFSEYEVLGVWFTIISVLNWILTFDLGVGNGLRNLIVKPLGIKDFITVKQYISTSYITIGIIAFLLSVFFVIFNNFINWNKILNIDNGLLSNETLIVSISIIFLAVTLQLFLRLIISILYALQKTAIANFISLFSNFSILICLIFFKKSSISESLIFISYIYFLAINIPLLVATIFVFSTYLKNSRPNIRFYRKEFSVNVVGLGMKFLIIQLSLLIINSSNEFLISKFYSPENVVEYQAYFRIFNLTTVLFSILTIPIWSGITKAFAEGRIVWIKKVQKYLNFTATIFSFCIIFVSIYFEDIVNLWLGNGKVIANSMTVVYFSFYSIILLYIYSANCIANGISKLKPQLFTSLIAALIKIPLIYILFKYFSNWNLIMLVNVLIMLPAVFVQPFVNWKYLKQHK</sequence>
<feature type="transmembrane region" description="Helical" evidence="6">
    <location>
        <begin position="416"/>
        <end position="437"/>
    </location>
</feature>
<dbReference type="Proteomes" id="UP001165488">
    <property type="component" value="Unassembled WGS sequence"/>
</dbReference>
<comment type="subcellular location">
    <subcellularLocation>
        <location evidence="1">Cell membrane</location>
        <topology evidence="1">Multi-pass membrane protein</topology>
    </subcellularLocation>
</comment>
<feature type="transmembrane region" description="Helical" evidence="6">
    <location>
        <begin position="241"/>
        <end position="262"/>
    </location>
</feature>
<evidence type="ECO:0000313" key="7">
    <source>
        <dbReference type="EMBL" id="MCH7398342.1"/>
    </source>
</evidence>
<dbReference type="PANTHER" id="PTHR30250">
    <property type="entry name" value="PST FAMILY PREDICTED COLANIC ACID TRANSPORTER"/>
    <property type="match status" value="1"/>
</dbReference>
<dbReference type="EMBL" id="JAKZGS010000007">
    <property type="protein sequence ID" value="MCH7398342.1"/>
    <property type="molecule type" value="Genomic_DNA"/>
</dbReference>
<evidence type="ECO:0000256" key="5">
    <source>
        <dbReference type="ARBA" id="ARBA00023136"/>
    </source>
</evidence>
<keyword evidence="8" id="KW-1185">Reference proteome</keyword>
<comment type="caution">
    <text evidence="7">The sequence shown here is derived from an EMBL/GenBank/DDBJ whole genome shotgun (WGS) entry which is preliminary data.</text>
</comment>
<feature type="transmembrane region" description="Helical" evidence="6">
    <location>
        <begin position="53"/>
        <end position="75"/>
    </location>
</feature>
<evidence type="ECO:0000313" key="8">
    <source>
        <dbReference type="Proteomes" id="UP001165488"/>
    </source>
</evidence>
<keyword evidence="3 6" id="KW-0812">Transmembrane</keyword>
<feature type="transmembrane region" description="Helical" evidence="6">
    <location>
        <begin position="323"/>
        <end position="342"/>
    </location>
</feature>
<proteinExistence type="predicted"/>
<accession>A0ABS9UNY6</accession>
<dbReference type="PANTHER" id="PTHR30250:SF11">
    <property type="entry name" value="O-ANTIGEN TRANSPORTER-RELATED"/>
    <property type="match status" value="1"/>
</dbReference>
<feature type="transmembrane region" description="Helical" evidence="6">
    <location>
        <begin position="137"/>
        <end position="158"/>
    </location>
</feature>
<feature type="transmembrane region" description="Helical" evidence="6">
    <location>
        <begin position="16"/>
        <end position="41"/>
    </location>
</feature>
<feature type="transmembrane region" description="Helical" evidence="6">
    <location>
        <begin position="201"/>
        <end position="221"/>
    </location>
</feature>
<dbReference type="InterPro" id="IPR050833">
    <property type="entry name" value="Poly_Biosynth_Transport"/>
</dbReference>
<evidence type="ECO:0000256" key="4">
    <source>
        <dbReference type="ARBA" id="ARBA00022989"/>
    </source>
</evidence>
<gene>
    <name evidence="7" type="ORF">MM236_10095</name>
</gene>
<evidence type="ECO:0000256" key="1">
    <source>
        <dbReference type="ARBA" id="ARBA00004651"/>
    </source>
</evidence>
<evidence type="ECO:0000256" key="6">
    <source>
        <dbReference type="SAM" id="Phobius"/>
    </source>
</evidence>
<evidence type="ECO:0008006" key="9">
    <source>
        <dbReference type="Google" id="ProtNLM"/>
    </source>
</evidence>
<feature type="transmembrane region" description="Helical" evidence="6">
    <location>
        <begin position="96"/>
        <end position="117"/>
    </location>
</feature>
<keyword evidence="5 6" id="KW-0472">Membrane</keyword>
<protein>
    <recommendedName>
        <fullName evidence="9">Na+-driven multidrug efflux pump</fullName>
    </recommendedName>
</protein>
<feature type="transmembrane region" description="Helical" evidence="6">
    <location>
        <begin position="170"/>
        <end position="189"/>
    </location>
</feature>
<dbReference type="RefSeq" id="WP_241274856.1">
    <property type="nucleotide sequence ID" value="NZ_JAKZGS010000007.1"/>
</dbReference>
<keyword evidence="2" id="KW-1003">Cell membrane</keyword>
<feature type="transmembrane region" description="Helical" evidence="6">
    <location>
        <begin position="282"/>
        <end position="302"/>
    </location>
</feature>